<dbReference type="PANTHER" id="PTHR35936">
    <property type="entry name" value="MEMBRANE-BOUND LYTIC MUREIN TRANSGLYCOSYLASE F"/>
    <property type="match status" value="1"/>
</dbReference>
<evidence type="ECO:0000256" key="1">
    <source>
        <dbReference type="ARBA" id="ARBA00022729"/>
    </source>
</evidence>
<gene>
    <name evidence="3" type="ORF">J2X19_002627</name>
</gene>
<dbReference type="SUPFAM" id="SSF53850">
    <property type="entry name" value="Periplasmic binding protein-like II"/>
    <property type="match status" value="1"/>
</dbReference>
<evidence type="ECO:0000313" key="3">
    <source>
        <dbReference type="EMBL" id="MDR7377948.1"/>
    </source>
</evidence>
<feature type="domain" description="Solute-binding protein family 3/N-terminal" evidence="2">
    <location>
        <begin position="19"/>
        <end position="246"/>
    </location>
</feature>
<dbReference type="Gene3D" id="3.40.190.10">
    <property type="entry name" value="Periplasmic binding protein-like II"/>
    <property type="match status" value="2"/>
</dbReference>
<dbReference type="Proteomes" id="UP001180487">
    <property type="component" value="Unassembled WGS sequence"/>
</dbReference>
<dbReference type="Pfam" id="PF00497">
    <property type="entry name" value="SBP_bac_3"/>
    <property type="match status" value="1"/>
</dbReference>
<dbReference type="SMART" id="SM00062">
    <property type="entry name" value="PBPb"/>
    <property type="match status" value="1"/>
</dbReference>
<accession>A0ABU2C9D1</accession>
<organism evidence="3 4">
    <name type="scientific">Rhodoferax ferrireducens</name>
    <dbReference type="NCBI Taxonomy" id="192843"/>
    <lineage>
        <taxon>Bacteria</taxon>
        <taxon>Pseudomonadati</taxon>
        <taxon>Pseudomonadota</taxon>
        <taxon>Betaproteobacteria</taxon>
        <taxon>Burkholderiales</taxon>
        <taxon>Comamonadaceae</taxon>
        <taxon>Rhodoferax</taxon>
    </lineage>
</organism>
<keyword evidence="1" id="KW-0732">Signal</keyword>
<comment type="caution">
    <text evidence="3">The sequence shown here is derived from an EMBL/GenBank/DDBJ whole genome shotgun (WGS) entry which is preliminary data.</text>
</comment>
<evidence type="ECO:0000313" key="4">
    <source>
        <dbReference type="Proteomes" id="UP001180487"/>
    </source>
</evidence>
<dbReference type="RefSeq" id="WP_207776309.1">
    <property type="nucleotide sequence ID" value="NZ_JAVDXT010000002.1"/>
</dbReference>
<protein>
    <submittedName>
        <fullName evidence="3">Polar amino acid transport system substrate-binding protein</fullName>
    </submittedName>
</protein>
<evidence type="ECO:0000259" key="2">
    <source>
        <dbReference type="SMART" id="SM00062"/>
    </source>
</evidence>
<dbReference type="EMBL" id="JAVDXT010000002">
    <property type="protein sequence ID" value="MDR7377948.1"/>
    <property type="molecule type" value="Genomic_DNA"/>
</dbReference>
<sequence>MLAGLACVAGVVWAAESCKQLVATGNPEYPPYLWREAADGSRMLGANADLMQMVSKEVGIPIDVRYVGSWARVQEEAKLGRIDLIAGAFFTVDRLDYMDYVYPAFRETRSVLWGRQEAPLKYQQWSDLKGLVGLTVINNSFGEGFDRYAKSSLKINTVPSLEQAFKILQLGRVDYLIYEEDPALAYIAKLAITGLAPVNPSVSNESLYLTLSHKSPCNTPELRAALSKAMYKLARLNVMKKMVDANIQLWRTK</sequence>
<dbReference type="PANTHER" id="PTHR35936:SF6">
    <property type="entry name" value="AMINO ACID ABC TRANSPORTER SUBSTRATE-BINDING PAAT FAMILY PROTEIN"/>
    <property type="match status" value="1"/>
</dbReference>
<dbReference type="InterPro" id="IPR001638">
    <property type="entry name" value="Solute-binding_3/MltF_N"/>
</dbReference>
<name>A0ABU2C9D1_9BURK</name>
<proteinExistence type="predicted"/>
<keyword evidence="4" id="KW-1185">Reference proteome</keyword>
<reference evidence="3 4" key="1">
    <citation type="submission" date="2023-07" db="EMBL/GenBank/DDBJ databases">
        <title>Sorghum-associated microbial communities from plants grown in Nebraska, USA.</title>
        <authorList>
            <person name="Schachtman D."/>
        </authorList>
    </citation>
    <scope>NUCLEOTIDE SEQUENCE [LARGE SCALE GENOMIC DNA]</scope>
    <source>
        <strain evidence="3 4">BE313</strain>
    </source>
</reference>